<dbReference type="SUPFAM" id="SSF52540">
    <property type="entry name" value="P-loop containing nucleoside triphosphate hydrolases"/>
    <property type="match status" value="1"/>
</dbReference>
<name>A0ABT9TX89_PAEHA</name>
<dbReference type="RefSeq" id="WP_307199915.1">
    <property type="nucleotide sequence ID" value="NZ_JAUSSU010000001.1"/>
</dbReference>
<organism evidence="2 3">
    <name type="scientific">Paenibacillus harenae</name>
    <dbReference type="NCBI Taxonomy" id="306543"/>
    <lineage>
        <taxon>Bacteria</taxon>
        <taxon>Bacillati</taxon>
        <taxon>Bacillota</taxon>
        <taxon>Bacilli</taxon>
        <taxon>Bacillales</taxon>
        <taxon>Paenibacillaceae</taxon>
        <taxon>Paenibacillus</taxon>
    </lineage>
</organism>
<sequence>MNAVIASSKYAAEARFAADNGEISYEKIGRFNREQFIEHCITVGSLPIQVLYADIHSVEDEPVFAEGLELFKSMRSQSQIVVIAIQRSAVEPAIAQLARLGCEIRTASSITEEPAATGEDEDKLTGAINRLTSALSQPVVMDSPDALVMDLPDVPAQEKVVVQQKIIGSVIIAVTSVEPKSGSTHLSIQIANYLSDIGKTVAVIEANDSGDYARIEQIYEGVQGYQGQGRSFGIKNVEYYKRVRRNELASLLSTRYDYVVLDMGYTEDAAWLEELERADVQLVLCAGAEWRQHAYQAFAKRHRKMDQSRWIHAVPMADELSVSDIKKLTSSHHTVQLPCHPDPYKKQKDSYAALEAVLRPFIGDKKKAMPKGLVPVAFTACILIIIALITLLLIQ</sequence>
<evidence type="ECO:0000256" key="1">
    <source>
        <dbReference type="SAM" id="Phobius"/>
    </source>
</evidence>
<dbReference type="InterPro" id="IPR027417">
    <property type="entry name" value="P-loop_NTPase"/>
</dbReference>
<evidence type="ECO:0000313" key="2">
    <source>
        <dbReference type="EMBL" id="MDQ0110649.1"/>
    </source>
</evidence>
<keyword evidence="3" id="KW-1185">Reference proteome</keyword>
<keyword evidence="1" id="KW-1133">Transmembrane helix</keyword>
<keyword evidence="1" id="KW-0472">Membrane</keyword>
<proteinExistence type="predicted"/>
<keyword evidence="1" id="KW-0812">Transmembrane</keyword>
<dbReference type="EMBL" id="JAUSSU010000001">
    <property type="protein sequence ID" value="MDQ0110649.1"/>
    <property type="molecule type" value="Genomic_DNA"/>
</dbReference>
<evidence type="ECO:0000313" key="3">
    <source>
        <dbReference type="Proteomes" id="UP001229346"/>
    </source>
</evidence>
<accession>A0ABT9TX89</accession>
<gene>
    <name evidence="2" type="ORF">J2T15_000065</name>
</gene>
<dbReference type="Gene3D" id="3.40.50.300">
    <property type="entry name" value="P-loop containing nucleotide triphosphate hydrolases"/>
    <property type="match status" value="1"/>
</dbReference>
<feature type="transmembrane region" description="Helical" evidence="1">
    <location>
        <begin position="373"/>
        <end position="394"/>
    </location>
</feature>
<comment type="caution">
    <text evidence="2">The sequence shown here is derived from an EMBL/GenBank/DDBJ whole genome shotgun (WGS) entry which is preliminary data.</text>
</comment>
<reference evidence="2 3" key="1">
    <citation type="submission" date="2023-07" db="EMBL/GenBank/DDBJ databases">
        <title>Sorghum-associated microbial communities from plants grown in Nebraska, USA.</title>
        <authorList>
            <person name="Schachtman D."/>
        </authorList>
    </citation>
    <scope>NUCLEOTIDE SEQUENCE [LARGE SCALE GENOMIC DNA]</scope>
    <source>
        <strain evidence="2 3">CC482</strain>
    </source>
</reference>
<dbReference type="Proteomes" id="UP001229346">
    <property type="component" value="Unassembled WGS sequence"/>
</dbReference>
<protein>
    <submittedName>
        <fullName evidence="2">Uncharacterized protein</fullName>
    </submittedName>
</protein>